<feature type="region of interest" description="Disordered" evidence="1">
    <location>
        <begin position="79"/>
        <end position="98"/>
    </location>
</feature>
<accession>E0I4G5</accession>
<dbReference type="InterPro" id="IPR024775">
    <property type="entry name" value="DinB-like"/>
</dbReference>
<dbReference type="Pfam" id="PF12867">
    <property type="entry name" value="DinB_2"/>
    <property type="match status" value="1"/>
</dbReference>
<feature type="domain" description="DinB-like" evidence="2">
    <location>
        <begin position="16"/>
        <end position="156"/>
    </location>
</feature>
<keyword evidence="4" id="KW-1185">Reference proteome</keyword>
<organism evidence="3 4">
    <name type="scientific">Paenibacillus curdlanolyticus YK9</name>
    <dbReference type="NCBI Taxonomy" id="717606"/>
    <lineage>
        <taxon>Bacteria</taxon>
        <taxon>Bacillati</taxon>
        <taxon>Bacillota</taxon>
        <taxon>Bacilli</taxon>
        <taxon>Bacillales</taxon>
        <taxon>Paenibacillaceae</taxon>
        <taxon>Paenibacillus</taxon>
    </lineage>
</organism>
<protein>
    <recommendedName>
        <fullName evidence="2">DinB-like domain-containing protein</fullName>
    </recommendedName>
</protein>
<evidence type="ECO:0000259" key="2">
    <source>
        <dbReference type="Pfam" id="PF12867"/>
    </source>
</evidence>
<reference evidence="3 4" key="1">
    <citation type="submission" date="2010-07" db="EMBL/GenBank/DDBJ databases">
        <title>The draft genome of Paenibacillus curdlanolyticus YK9.</title>
        <authorList>
            <consortium name="US DOE Joint Genome Institute (JGI-PGF)"/>
            <person name="Lucas S."/>
            <person name="Copeland A."/>
            <person name="Lapidus A."/>
            <person name="Cheng J.-F."/>
            <person name="Bruce D."/>
            <person name="Goodwin L."/>
            <person name="Pitluck S."/>
            <person name="Land M.L."/>
            <person name="Hauser L."/>
            <person name="Chang Y.-J."/>
            <person name="Jeffries C."/>
            <person name="Anderson I.J."/>
            <person name="Johnson E."/>
            <person name="Loganathan U."/>
            <person name="Mulhopadhyay B."/>
            <person name="Kyrpides N."/>
            <person name="Woyke T.J."/>
        </authorList>
    </citation>
    <scope>NUCLEOTIDE SEQUENCE [LARGE SCALE GENOMIC DNA]</scope>
    <source>
        <strain evidence="3 4">YK9</strain>
    </source>
</reference>
<gene>
    <name evidence="3" type="ORF">PaecuDRAFT_0007</name>
</gene>
<dbReference type="Gene3D" id="1.20.120.450">
    <property type="entry name" value="dinb family like domain"/>
    <property type="match status" value="1"/>
</dbReference>
<dbReference type="RefSeq" id="WP_006036025.1">
    <property type="nucleotide sequence ID" value="NZ_AEDD01000001.1"/>
</dbReference>
<dbReference type="AlphaFoldDB" id="E0I4G5"/>
<dbReference type="STRING" id="717606.PaecuDRAFT_0007"/>
<dbReference type="InterPro" id="IPR034660">
    <property type="entry name" value="DinB/YfiT-like"/>
</dbReference>
<proteinExistence type="predicted"/>
<evidence type="ECO:0000256" key="1">
    <source>
        <dbReference type="SAM" id="MobiDB-lite"/>
    </source>
</evidence>
<sequence length="164" mass="18967">MSESSLIAIYQNGLHKYSMEQLRSIPEPGVWSLGQMYDHVILTALDYLDQVENCSSANEEQSLGKTEAGEHILRQGGFPPIKIKLPNGPENSPSNTETKEELLRGFDLIIHRMEQWETKLDAINPNYKIQHGGFGWLNAREWFGLIDMHFRHHLRQKNELEQRL</sequence>
<dbReference type="SUPFAM" id="SSF109854">
    <property type="entry name" value="DinB/YfiT-like putative metalloenzymes"/>
    <property type="match status" value="1"/>
</dbReference>
<dbReference type="EMBL" id="AEDD01000001">
    <property type="protein sequence ID" value="EFM12496.1"/>
    <property type="molecule type" value="Genomic_DNA"/>
</dbReference>
<name>E0I4G5_9BACL</name>
<evidence type="ECO:0000313" key="4">
    <source>
        <dbReference type="Proteomes" id="UP000005387"/>
    </source>
</evidence>
<dbReference type="OrthoDB" id="1495892at2"/>
<dbReference type="eggNOG" id="ENOG5030Y2Z">
    <property type="taxonomic scope" value="Bacteria"/>
</dbReference>
<evidence type="ECO:0000313" key="3">
    <source>
        <dbReference type="EMBL" id="EFM12496.1"/>
    </source>
</evidence>
<dbReference type="Proteomes" id="UP000005387">
    <property type="component" value="Unassembled WGS sequence"/>
</dbReference>